<dbReference type="InterPro" id="IPR027417">
    <property type="entry name" value="P-loop_NTPase"/>
</dbReference>
<dbReference type="PANTHER" id="PTHR45766:SF6">
    <property type="entry name" value="SWI_SNF-RELATED MATRIX-ASSOCIATED ACTIN-DEPENDENT REGULATOR OF CHROMATIN SUBFAMILY A-LIKE PROTEIN 1"/>
    <property type="match status" value="1"/>
</dbReference>
<gene>
    <name evidence="3" type="ORF">SAMN05444371_2944</name>
</gene>
<evidence type="ECO:0000256" key="1">
    <source>
        <dbReference type="ARBA" id="ARBA00022801"/>
    </source>
</evidence>
<keyword evidence="3" id="KW-0067">ATP-binding</keyword>
<evidence type="ECO:0000313" key="3">
    <source>
        <dbReference type="EMBL" id="SHK60479.1"/>
    </source>
</evidence>
<reference evidence="4" key="1">
    <citation type="submission" date="2016-11" db="EMBL/GenBank/DDBJ databases">
        <authorList>
            <person name="Varghese N."/>
            <person name="Submissions S."/>
        </authorList>
    </citation>
    <scope>NUCLEOTIDE SEQUENCE [LARGE SCALE GENOMIC DNA]</scope>
    <source>
        <strain evidence="4">DSM 18016</strain>
    </source>
</reference>
<dbReference type="EMBL" id="FRAM01000004">
    <property type="protein sequence ID" value="SHK60479.1"/>
    <property type="molecule type" value="Genomic_DNA"/>
</dbReference>
<keyword evidence="3" id="KW-0347">Helicase</keyword>
<dbReference type="PANTHER" id="PTHR45766">
    <property type="entry name" value="DNA ANNEALING HELICASE AND ENDONUCLEASE ZRANB3 FAMILY MEMBER"/>
    <property type="match status" value="1"/>
</dbReference>
<dbReference type="GO" id="GO:0016787">
    <property type="term" value="F:hydrolase activity"/>
    <property type="evidence" value="ECO:0007669"/>
    <property type="project" value="UniProtKB-KW"/>
</dbReference>
<dbReference type="Pfam" id="PF00271">
    <property type="entry name" value="Helicase_C"/>
    <property type="match status" value="1"/>
</dbReference>
<feature type="domain" description="Helicase C-terminal" evidence="2">
    <location>
        <begin position="141"/>
        <end position="303"/>
    </location>
</feature>
<keyword evidence="1" id="KW-0378">Hydrolase</keyword>
<dbReference type="Gene3D" id="3.40.50.300">
    <property type="entry name" value="P-loop containing nucleotide triphosphate hydrolases"/>
    <property type="match status" value="1"/>
</dbReference>
<dbReference type="STRING" id="216903.SAMN05444371_2944"/>
<dbReference type="InterPro" id="IPR001650">
    <property type="entry name" value="Helicase_C-like"/>
</dbReference>
<keyword evidence="3" id="KW-0547">Nucleotide-binding</keyword>
<dbReference type="RefSeq" id="WP_221405666.1">
    <property type="nucleotide sequence ID" value="NZ_FRAM01000004.1"/>
</dbReference>
<dbReference type="GO" id="GO:0004386">
    <property type="term" value="F:helicase activity"/>
    <property type="evidence" value="ECO:0007669"/>
    <property type="project" value="UniProtKB-KW"/>
</dbReference>
<organism evidence="3 4">
    <name type="scientific">Epilithonimonas mollis</name>
    <dbReference type="NCBI Taxonomy" id="216903"/>
    <lineage>
        <taxon>Bacteria</taxon>
        <taxon>Pseudomonadati</taxon>
        <taxon>Bacteroidota</taxon>
        <taxon>Flavobacteriia</taxon>
        <taxon>Flavobacteriales</taxon>
        <taxon>Weeksellaceae</taxon>
        <taxon>Chryseobacterium group</taxon>
        <taxon>Epilithonimonas</taxon>
    </lineage>
</organism>
<keyword evidence="4" id="KW-1185">Reference proteome</keyword>
<sequence length="512" mass="59208">NVNTFFETFMEADTDMEIDAKGDVKFKANVRRFKNNSLFQQLLSEFIDIKGEEDNPELIRPNKINKEYKIEQNDLTKEQYDLLTESFSETEKGAILTHILNARLIAISPYLSPYYDGGFPSVDKFIENSPKLNETMNLIRQNKQDIPEAGQIIYSELAVSEFPNLKEYLVTNIGYKPDEIGVITGATSKAQRISIQNDFNSGKIKIVIGSEAIQEGMNLQENTTDLYLLSLPYNFTTLRQVEGRAWRQGNRHENVRVNFMLTNDSIDVFMLQKLQSKQARYLEAMKKGADVLDISDISTQELKTSIITNPETRANIEIELLKKKIESEKNKYLANIAFVLRKQEDFLKVKEMVTKAEHSFNRILGYSQDGDINANYWKNQLPSYRKTIDLAKVEVQKTIEVLAEKGVNVVHIELQTKIVQEKIAELDKKIEGLSNLKANLILRYQMEKEEKLIKTLTFDKIKEMSEENSKLFLDYYKIEHAQLIENDELMKIHEKSQLLDDDNYSNSFGKKR</sequence>
<dbReference type="Proteomes" id="UP000184498">
    <property type="component" value="Unassembled WGS sequence"/>
</dbReference>
<dbReference type="AlphaFoldDB" id="A0A1M6TU74"/>
<dbReference type="PROSITE" id="PS51194">
    <property type="entry name" value="HELICASE_CTER"/>
    <property type="match status" value="1"/>
</dbReference>
<evidence type="ECO:0000259" key="2">
    <source>
        <dbReference type="PROSITE" id="PS51194"/>
    </source>
</evidence>
<dbReference type="SMART" id="SM00490">
    <property type="entry name" value="HELICc"/>
    <property type="match status" value="1"/>
</dbReference>
<feature type="non-terminal residue" evidence="3">
    <location>
        <position position="1"/>
    </location>
</feature>
<accession>A0A1M6TU74</accession>
<name>A0A1M6TU74_9FLAO</name>
<protein>
    <submittedName>
        <fullName evidence="3">Helicase conserved C-terminal domain-containing protein</fullName>
    </submittedName>
</protein>
<proteinExistence type="predicted"/>
<dbReference type="SUPFAM" id="SSF52540">
    <property type="entry name" value="P-loop containing nucleoside triphosphate hydrolases"/>
    <property type="match status" value="1"/>
</dbReference>
<evidence type="ECO:0000313" key="4">
    <source>
        <dbReference type="Proteomes" id="UP000184498"/>
    </source>
</evidence>